<evidence type="ECO:0000259" key="1">
    <source>
        <dbReference type="Pfam" id="PF01402"/>
    </source>
</evidence>
<accession>A0A0B0DCZ2</accession>
<organism evidence="2 3">
    <name type="scientific">Kocuria marina</name>
    <dbReference type="NCBI Taxonomy" id="223184"/>
    <lineage>
        <taxon>Bacteria</taxon>
        <taxon>Bacillati</taxon>
        <taxon>Actinomycetota</taxon>
        <taxon>Actinomycetes</taxon>
        <taxon>Micrococcales</taxon>
        <taxon>Micrococcaceae</taxon>
        <taxon>Kocuria</taxon>
    </lineage>
</organism>
<dbReference type="Pfam" id="PF01402">
    <property type="entry name" value="RHH_1"/>
    <property type="match status" value="1"/>
</dbReference>
<dbReference type="AlphaFoldDB" id="A0A0B0DCZ2"/>
<dbReference type="InterPro" id="IPR002145">
    <property type="entry name" value="CopG"/>
</dbReference>
<dbReference type="RefSeq" id="WP_035960935.1">
    <property type="nucleotide sequence ID" value="NZ_JALXLL010000071.1"/>
</dbReference>
<evidence type="ECO:0000313" key="2">
    <source>
        <dbReference type="EMBL" id="KHE75288.1"/>
    </source>
</evidence>
<proteinExistence type="predicted"/>
<gene>
    <name evidence="2" type="ORF">AS25_02525</name>
</gene>
<dbReference type="STRING" id="223184.AS25_02525"/>
<dbReference type="InterPro" id="IPR013321">
    <property type="entry name" value="Arc_rbn_hlx_hlx"/>
</dbReference>
<dbReference type="Proteomes" id="UP000030664">
    <property type="component" value="Unassembled WGS sequence"/>
</dbReference>
<dbReference type="GO" id="GO:0006355">
    <property type="term" value="P:regulation of DNA-templated transcription"/>
    <property type="evidence" value="ECO:0007669"/>
    <property type="project" value="InterPro"/>
</dbReference>
<reference evidence="2 3" key="1">
    <citation type="submission" date="2014-09" db="EMBL/GenBank/DDBJ databases">
        <title>High-quality draft genome sequence of Kocuria marina SO9-6, an actinobacterium isolated from a copper mine.</title>
        <authorList>
            <person name="Castro D.B."/>
            <person name="Pereira L.B."/>
            <person name="Silva M.V."/>
            <person name="Silva B.P."/>
            <person name="Zanardi B.R."/>
            <person name="Carlos C."/>
            <person name="Belgini D.R."/>
            <person name="Limache E.G."/>
            <person name="Lacerda G.V."/>
            <person name="Nery M.B."/>
            <person name="Gomes M.B."/>
            <person name="Souza S."/>
            <person name="Silva T.M."/>
            <person name="Rodrigues V.D."/>
            <person name="Paulino L.C."/>
            <person name="Vicentini R."/>
            <person name="Ferraz L.F."/>
            <person name="Ottoboni L.M."/>
        </authorList>
    </citation>
    <scope>NUCLEOTIDE SEQUENCE [LARGE SCALE GENOMIC DNA]</scope>
    <source>
        <strain evidence="2 3">SO9-6</strain>
    </source>
</reference>
<dbReference type="Gene3D" id="1.10.1220.10">
    <property type="entry name" value="Met repressor-like"/>
    <property type="match status" value="1"/>
</dbReference>
<protein>
    <submittedName>
        <fullName evidence="2">CopG family transcriptional regulator</fullName>
    </submittedName>
</protein>
<dbReference type="SUPFAM" id="SSF47598">
    <property type="entry name" value="Ribbon-helix-helix"/>
    <property type="match status" value="1"/>
</dbReference>
<feature type="domain" description="Ribbon-helix-helix protein CopG" evidence="1">
    <location>
        <begin position="3"/>
        <end position="39"/>
    </location>
</feature>
<sequence length="82" mass="9104">MKTAISLPDQAALRFDRIAQQYGMSRSEFYRRAAEHYADTLADADLTAQIDDAIEAVGQPGEDSTELRRAANARLAEASDEW</sequence>
<comment type="caution">
    <text evidence="2">The sequence shown here is derived from an EMBL/GenBank/DDBJ whole genome shotgun (WGS) entry which is preliminary data.</text>
</comment>
<name>A0A0B0DCZ2_9MICC</name>
<dbReference type="eggNOG" id="COG0864">
    <property type="taxonomic scope" value="Bacteria"/>
</dbReference>
<evidence type="ECO:0000313" key="3">
    <source>
        <dbReference type="Proteomes" id="UP000030664"/>
    </source>
</evidence>
<dbReference type="EMBL" id="JROM01000011">
    <property type="protein sequence ID" value="KHE75288.1"/>
    <property type="molecule type" value="Genomic_DNA"/>
</dbReference>
<dbReference type="InterPro" id="IPR010985">
    <property type="entry name" value="Ribbon_hlx_hlx"/>
</dbReference>